<dbReference type="Proteomes" id="UP001345827">
    <property type="component" value="Unassembled WGS sequence"/>
</dbReference>
<feature type="compositionally biased region" description="Polar residues" evidence="1">
    <location>
        <begin position="1"/>
        <end position="13"/>
    </location>
</feature>
<reference evidence="2 3" key="1">
    <citation type="submission" date="2023-06" db="EMBL/GenBank/DDBJ databases">
        <title>Black Yeasts Isolated from many extreme environments.</title>
        <authorList>
            <person name="Coleine C."/>
            <person name="Stajich J.E."/>
            <person name="Selbmann L."/>
        </authorList>
    </citation>
    <scope>NUCLEOTIDE SEQUENCE [LARGE SCALE GENOMIC DNA]</scope>
    <source>
        <strain evidence="2 3">CCFEE 5887</strain>
    </source>
</reference>
<accession>A0AAV9PWE7</accession>
<name>A0AAV9PWE7_9PEZI</name>
<protein>
    <submittedName>
        <fullName evidence="2">Uncharacterized protein</fullName>
    </submittedName>
</protein>
<evidence type="ECO:0000313" key="3">
    <source>
        <dbReference type="Proteomes" id="UP001345827"/>
    </source>
</evidence>
<dbReference type="EMBL" id="JAXLQG010000019">
    <property type="protein sequence ID" value="KAK5530476.1"/>
    <property type="molecule type" value="Genomic_DNA"/>
</dbReference>
<evidence type="ECO:0000313" key="2">
    <source>
        <dbReference type="EMBL" id="KAK5530476.1"/>
    </source>
</evidence>
<sequence>MSSSTTPNLTGSHGISPLPPVPARQPLPLQNPSCETTPQGRVFVLRLNDPNLTVEHLQGFHWHQRDRLIVRIIPSNDSADPDKLPMVNWENRHTYMTPLVNRSKVVGEALGRILGPYIDAGFMTLDGRPVYKAIPAWRLDQVAEILAAFKWINPESVQRCIIGTRVFWPYVSLSQLAVRMAESWHDQLRSQSPTHPTPAQVAEYIWRCCHGVLHVSHSTGVVPAIPHEAQKTWDCLGIQLLREVYCVDKLHGAIHDPETVNPVEDRRARPPIDDLYSGADMRIRDDEEDSLYTRATAPTTTLAGDIIVEGAQNGDA</sequence>
<gene>
    <name evidence="2" type="ORF">LTR25_009054</name>
</gene>
<feature type="region of interest" description="Disordered" evidence="1">
    <location>
        <begin position="1"/>
        <end position="35"/>
    </location>
</feature>
<dbReference type="AlphaFoldDB" id="A0AAV9PWE7"/>
<organism evidence="2 3">
    <name type="scientific">Vermiconidia calcicola</name>
    <dbReference type="NCBI Taxonomy" id="1690605"/>
    <lineage>
        <taxon>Eukaryota</taxon>
        <taxon>Fungi</taxon>
        <taxon>Dikarya</taxon>
        <taxon>Ascomycota</taxon>
        <taxon>Pezizomycotina</taxon>
        <taxon>Dothideomycetes</taxon>
        <taxon>Dothideomycetidae</taxon>
        <taxon>Mycosphaerellales</taxon>
        <taxon>Extremaceae</taxon>
        <taxon>Vermiconidia</taxon>
    </lineage>
</organism>
<comment type="caution">
    <text evidence="2">The sequence shown here is derived from an EMBL/GenBank/DDBJ whole genome shotgun (WGS) entry which is preliminary data.</text>
</comment>
<evidence type="ECO:0000256" key="1">
    <source>
        <dbReference type="SAM" id="MobiDB-lite"/>
    </source>
</evidence>
<proteinExistence type="predicted"/>
<keyword evidence="3" id="KW-1185">Reference proteome</keyword>